<dbReference type="InterPro" id="IPR001898">
    <property type="entry name" value="SLC13A/DASS"/>
</dbReference>
<keyword evidence="4 7" id="KW-1133">Transmembrane helix</keyword>
<dbReference type="STRING" id="6945.B7PYH4"/>
<dbReference type="PaxDb" id="6945-B7PYH4"/>
<protein>
    <submittedName>
        <fullName evidence="8 9">Uncharacterized protein</fullName>
    </submittedName>
</protein>
<evidence type="ECO:0000313" key="8">
    <source>
        <dbReference type="EMBL" id="EEC11646.1"/>
    </source>
</evidence>
<dbReference type="GO" id="GO:0015141">
    <property type="term" value="F:succinate transmembrane transporter activity"/>
    <property type="evidence" value="ECO:0000318"/>
    <property type="project" value="GO_Central"/>
</dbReference>
<feature type="transmembrane region" description="Helical" evidence="7">
    <location>
        <begin position="21"/>
        <end position="41"/>
    </location>
</feature>
<comment type="similarity">
    <text evidence="2">Belongs to the SLC13A/DASS transporter (TC 2.A.47) family. NADC subfamily.</text>
</comment>
<gene>
    <name evidence="8" type="ORF">IscW_ISCW009287</name>
</gene>
<sequence length="223" mass="25606">MRTIMHDKDQEGAQKQSTANVIRLTAVRCIYIIAVMILEWILEPVPFQITSFFPLIMGPLLNLAVTRDLAKFYLNEPIANSIAGLTVTLIAQNCGLNKRISYNMILLVGAQIKWLMLTFMTLVFLLSMFISNVAVTSITMSVVDTLIFEISTTELDIRKNELRQQRDTEEEEEQEVEDVVLSESVISHEERLTAFNWMLYCFPVCFLSMVLGWGFLYSVYLRE</sequence>
<feature type="transmembrane region" description="Helical" evidence="7">
    <location>
        <begin position="114"/>
        <end position="135"/>
    </location>
</feature>
<keyword evidence="10" id="KW-1185">Reference proteome</keyword>
<dbReference type="GO" id="GO:0005886">
    <property type="term" value="C:plasma membrane"/>
    <property type="evidence" value="ECO:0000318"/>
    <property type="project" value="GO_Central"/>
</dbReference>
<dbReference type="VEuPathDB" id="VectorBase:ISCP_038428"/>
<dbReference type="VEuPathDB" id="VectorBase:ISCI009287"/>
<accession>B7PYH4</accession>
<evidence type="ECO:0000256" key="7">
    <source>
        <dbReference type="SAM" id="Phobius"/>
    </source>
</evidence>
<dbReference type="GO" id="GO:0015744">
    <property type="term" value="P:succinate transport"/>
    <property type="evidence" value="ECO:0000318"/>
    <property type="project" value="GO_Central"/>
</dbReference>
<dbReference type="GO" id="GO:0015137">
    <property type="term" value="F:citrate transmembrane transporter activity"/>
    <property type="evidence" value="ECO:0000318"/>
    <property type="project" value="GO_Central"/>
</dbReference>
<reference evidence="9" key="2">
    <citation type="submission" date="2020-05" db="UniProtKB">
        <authorList>
            <consortium name="EnsemblMetazoa"/>
        </authorList>
    </citation>
    <scope>IDENTIFICATION</scope>
    <source>
        <strain evidence="9">wikel</strain>
    </source>
</reference>
<dbReference type="OrthoDB" id="10260443at2759"/>
<dbReference type="InParanoid" id="B7PYH4"/>
<keyword evidence="6" id="KW-0175">Coiled coil</keyword>
<dbReference type="AlphaFoldDB" id="B7PYH4"/>
<dbReference type="PANTHER" id="PTHR10283">
    <property type="entry name" value="SOLUTE CARRIER FAMILY 13 MEMBER"/>
    <property type="match status" value="1"/>
</dbReference>
<evidence type="ECO:0000313" key="9">
    <source>
        <dbReference type="EnsemblMetazoa" id="ISCW009287-PA"/>
    </source>
</evidence>
<name>B7PYH4_IXOSC</name>
<dbReference type="VEuPathDB" id="VectorBase:ISCW009287"/>
<evidence type="ECO:0000256" key="5">
    <source>
        <dbReference type="ARBA" id="ARBA00023136"/>
    </source>
</evidence>
<dbReference type="HOGENOM" id="CLU_1241339_0_0_1"/>
<feature type="coiled-coil region" evidence="6">
    <location>
        <begin position="152"/>
        <end position="179"/>
    </location>
</feature>
<dbReference type="EMBL" id="ABJB011091044">
    <property type="status" value="NOT_ANNOTATED_CDS"/>
    <property type="molecule type" value="Genomic_DNA"/>
</dbReference>
<dbReference type="EMBL" id="ABJB010809694">
    <property type="status" value="NOT_ANNOTATED_CDS"/>
    <property type="molecule type" value="Genomic_DNA"/>
</dbReference>
<dbReference type="EMBL" id="ABJB010592754">
    <property type="status" value="NOT_ANNOTATED_CDS"/>
    <property type="molecule type" value="Genomic_DNA"/>
</dbReference>
<keyword evidence="3 7" id="KW-0812">Transmembrane</keyword>
<dbReference type="Proteomes" id="UP000001555">
    <property type="component" value="Unassembled WGS sequence"/>
</dbReference>
<evidence type="ECO:0000256" key="6">
    <source>
        <dbReference type="SAM" id="Coils"/>
    </source>
</evidence>
<comment type="subcellular location">
    <subcellularLocation>
        <location evidence="1">Membrane</location>
        <topology evidence="1">Multi-pass membrane protein</topology>
    </subcellularLocation>
</comment>
<dbReference type="Pfam" id="PF00939">
    <property type="entry name" value="Na_sulph_symp"/>
    <property type="match status" value="1"/>
</dbReference>
<keyword evidence="5 7" id="KW-0472">Membrane</keyword>
<dbReference type="GO" id="GO:0055085">
    <property type="term" value="P:transmembrane transport"/>
    <property type="evidence" value="ECO:0000318"/>
    <property type="project" value="GO_Central"/>
</dbReference>
<dbReference type="EMBL" id="DS820024">
    <property type="protein sequence ID" value="EEC11646.1"/>
    <property type="molecule type" value="Genomic_DNA"/>
</dbReference>
<feature type="transmembrane region" description="Helical" evidence="7">
    <location>
        <begin position="47"/>
        <end position="65"/>
    </location>
</feature>
<proteinExistence type="inferred from homology"/>
<evidence type="ECO:0000256" key="3">
    <source>
        <dbReference type="ARBA" id="ARBA00022692"/>
    </source>
</evidence>
<dbReference type="PANTHER" id="PTHR10283:SF82">
    <property type="entry name" value="SOLUTE CARRIER FAMILY 13 MEMBER 2"/>
    <property type="match status" value="1"/>
</dbReference>
<dbReference type="EMBL" id="ABJB010363780">
    <property type="status" value="NOT_ANNOTATED_CDS"/>
    <property type="molecule type" value="Genomic_DNA"/>
</dbReference>
<reference evidence="8 10" key="1">
    <citation type="submission" date="2008-03" db="EMBL/GenBank/DDBJ databases">
        <title>Annotation of Ixodes scapularis.</title>
        <authorList>
            <consortium name="Ixodes scapularis Genome Project Consortium"/>
            <person name="Caler E."/>
            <person name="Hannick L.I."/>
            <person name="Bidwell S."/>
            <person name="Joardar V."/>
            <person name="Thiagarajan M."/>
            <person name="Amedeo P."/>
            <person name="Galinsky K.J."/>
            <person name="Schobel S."/>
            <person name="Inman J."/>
            <person name="Hostetler J."/>
            <person name="Miller J."/>
            <person name="Hammond M."/>
            <person name="Megy K."/>
            <person name="Lawson D."/>
            <person name="Kodira C."/>
            <person name="Sutton G."/>
            <person name="Meyer J."/>
            <person name="Hill C.A."/>
            <person name="Birren B."/>
            <person name="Nene V."/>
            <person name="Collins F."/>
            <person name="Alarcon-Chaidez F."/>
            <person name="Wikel S."/>
            <person name="Strausberg R."/>
        </authorList>
    </citation>
    <scope>NUCLEOTIDE SEQUENCE [LARGE SCALE GENOMIC DNA]</scope>
    <source>
        <strain evidence="10">Wikel</strain>
        <strain evidence="8">Wikel colony</strain>
    </source>
</reference>
<evidence type="ECO:0000256" key="2">
    <source>
        <dbReference type="ARBA" id="ARBA00006772"/>
    </source>
</evidence>
<feature type="transmembrane region" description="Helical" evidence="7">
    <location>
        <begin position="197"/>
        <end position="220"/>
    </location>
</feature>
<organism>
    <name type="scientific">Ixodes scapularis</name>
    <name type="common">Black-legged tick</name>
    <name type="synonym">Deer tick</name>
    <dbReference type="NCBI Taxonomy" id="6945"/>
    <lineage>
        <taxon>Eukaryota</taxon>
        <taxon>Metazoa</taxon>
        <taxon>Ecdysozoa</taxon>
        <taxon>Arthropoda</taxon>
        <taxon>Chelicerata</taxon>
        <taxon>Arachnida</taxon>
        <taxon>Acari</taxon>
        <taxon>Parasitiformes</taxon>
        <taxon>Ixodida</taxon>
        <taxon>Ixodoidea</taxon>
        <taxon>Ixodidae</taxon>
        <taxon>Ixodinae</taxon>
        <taxon>Ixodes</taxon>
    </lineage>
</organism>
<dbReference type="GO" id="GO:0015746">
    <property type="term" value="P:citrate transport"/>
    <property type="evidence" value="ECO:0000318"/>
    <property type="project" value="GO_Central"/>
</dbReference>
<evidence type="ECO:0000313" key="10">
    <source>
        <dbReference type="Proteomes" id="UP000001555"/>
    </source>
</evidence>
<evidence type="ECO:0000256" key="1">
    <source>
        <dbReference type="ARBA" id="ARBA00004141"/>
    </source>
</evidence>
<dbReference type="EnsemblMetazoa" id="ISCW009287-RA">
    <property type="protein sequence ID" value="ISCW009287-PA"/>
    <property type="gene ID" value="ISCW009287"/>
</dbReference>
<evidence type="ECO:0000256" key="4">
    <source>
        <dbReference type="ARBA" id="ARBA00022989"/>
    </source>
</evidence>